<comment type="caution">
    <text evidence="1">The sequence shown here is derived from an EMBL/GenBank/DDBJ whole genome shotgun (WGS) entry which is preliminary data.</text>
</comment>
<dbReference type="Gene3D" id="3.30.450.410">
    <property type="match status" value="1"/>
</dbReference>
<dbReference type="GO" id="GO:0018836">
    <property type="term" value="F:alkylmercury lyase activity"/>
    <property type="evidence" value="ECO:0007669"/>
    <property type="project" value="InterPro"/>
</dbReference>
<proteinExistence type="predicted"/>
<dbReference type="InterPro" id="IPR053717">
    <property type="entry name" value="MerB_lyase_sf"/>
</dbReference>
<dbReference type="Proteomes" id="UP000236546">
    <property type="component" value="Unassembled WGS sequence"/>
</dbReference>
<dbReference type="Pfam" id="PF03243">
    <property type="entry name" value="MerB"/>
    <property type="match status" value="1"/>
</dbReference>
<evidence type="ECO:0000313" key="1">
    <source>
        <dbReference type="EMBL" id="PNP40951.1"/>
    </source>
</evidence>
<evidence type="ECO:0000313" key="2">
    <source>
        <dbReference type="Proteomes" id="UP000236546"/>
    </source>
</evidence>
<dbReference type="OrthoDB" id="4810243at2759"/>
<dbReference type="InterPro" id="IPR004927">
    <property type="entry name" value="MerB"/>
</dbReference>
<name>A0A2K0T5Z0_9HYPO</name>
<protein>
    <submittedName>
        <fullName evidence="1">Uncharacterized protein</fullName>
    </submittedName>
</protein>
<reference evidence="1 2" key="1">
    <citation type="submission" date="2017-02" db="EMBL/GenBank/DDBJ databases">
        <title>Genomes of Trichoderma spp. with biocontrol activity.</title>
        <authorList>
            <person name="Gardiner D."/>
            <person name="Kazan K."/>
            <person name="Vos C."/>
            <person name="Harvey P."/>
        </authorList>
    </citation>
    <scope>NUCLEOTIDE SEQUENCE [LARGE SCALE GENOMIC DNA]</scope>
    <source>
        <strain evidence="1 2">A5MH</strain>
    </source>
</reference>
<gene>
    <name evidence="1" type="ORF">TGAMA5MH_06817</name>
</gene>
<sequence length="132" mass="15527">MLLRENAKSSIILRVLSGSRNDELQIEWRNGEMVTTGCKDYVAHFSVPPSQFWIDVRYTCSTIQLFQSEIQAESWLRKHGVSKGALISFEQLLELAKEWYHDKAEYSYDRKSPEQIRELYNTLGMTEAFWKQ</sequence>
<dbReference type="EMBL" id="MTYH01000059">
    <property type="protein sequence ID" value="PNP40951.1"/>
    <property type="molecule type" value="Genomic_DNA"/>
</dbReference>
<organism evidence="1 2">
    <name type="scientific">Trichoderma gamsii</name>
    <dbReference type="NCBI Taxonomy" id="398673"/>
    <lineage>
        <taxon>Eukaryota</taxon>
        <taxon>Fungi</taxon>
        <taxon>Dikarya</taxon>
        <taxon>Ascomycota</taxon>
        <taxon>Pezizomycotina</taxon>
        <taxon>Sordariomycetes</taxon>
        <taxon>Hypocreomycetidae</taxon>
        <taxon>Hypocreales</taxon>
        <taxon>Hypocreaceae</taxon>
        <taxon>Trichoderma</taxon>
    </lineage>
</organism>
<dbReference type="AlphaFoldDB" id="A0A2K0T5Z0"/>
<dbReference type="SUPFAM" id="SSF160387">
    <property type="entry name" value="NosL/MerB-like"/>
    <property type="match status" value="1"/>
</dbReference>
<accession>A0A2K0T5Z0</accession>